<keyword evidence="2" id="KW-0812">Transmembrane</keyword>
<comment type="caution">
    <text evidence="3">The sequence shown here is derived from an EMBL/GenBank/DDBJ whole genome shotgun (WGS) entry which is preliminary data.</text>
</comment>
<evidence type="ECO:0000256" key="1">
    <source>
        <dbReference type="SAM" id="MobiDB-lite"/>
    </source>
</evidence>
<reference evidence="3 4" key="1">
    <citation type="submission" date="2019-07" db="EMBL/GenBank/DDBJ databases">
        <title>Whole genome shotgun sequence of Brevifollis gellanilyticus NBRC 108608.</title>
        <authorList>
            <person name="Hosoyama A."/>
            <person name="Uohara A."/>
            <person name="Ohji S."/>
            <person name="Ichikawa N."/>
        </authorList>
    </citation>
    <scope>NUCLEOTIDE SEQUENCE [LARGE SCALE GENOMIC DNA]</scope>
    <source>
        <strain evidence="3 4">NBRC 108608</strain>
    </source>
</reference>
<protein>
    <submittedName>
        <fullName evidence="3">Uncharacterized protein</fullName>
    </submittedName>
</protein>
<dbReference type="Proteomes" id="UP000321577">
    <property type="component" value="Unassembled WGS sequence"/>
</dbReference>
<evidence type="ECO:0000256" key="2">
    <source>
        <dbReference type="SAM" id="Phobius"/>
    </source>
</evidence>
<accession>A0A512M562</accession>
<feature type="transmembrane region" description="Helical" evidence="2">
    <location>
        <begin position="12"/>
        <end position="31"/>
    </location>
</feature>
<sequence length="144" mass="15507">MRDQPTLPARGWWIAPLVFVLFFIAAVVTVWQVSEEGRELLAKSFMTIAGYLATPFVLETSVALFGLVAVLVFNEWRRAKDGPDYVEMMVEDDPVPDIAAFGKAGRAEVTLGVAKDASLPHGAGLSPLPPPQKKESAPTKAGAL</sequence>
<feature type="transmembrane region" description="Helical" evidence="2">
    <location>
        <begin position="51"/>
        <end position="73"/>
    </location>
</feature>
<evidence type="ECO:0000313" key="4">
    <source>
        <dbReference type="Proteomes" id="UP000321577"/>
    </source>
</evidence>
<keyword evidence="2" id="KW-1133">Transmembrane helix</keyword>
<dbReference type="EMBL" id="BKAG01000006">
    <property type="protein sequence ID" value="GEP41870.1"/>
    <property type="molecule type" value="Genomic_DNA"/>
</dbReference>
<proteinExistence type="predicted"/>
<name>A0A512M562_9BACT</name>
<dbReference type="RefSeq" id="WP_146849365.1">
    <property type="nucleotide sequence ID" value="NZ_BKAG01000006.1"/>
</dbReference>
<keyword evidence="2" id="KW-0472">Membrane</keyword>
<dbReference type="AlphaFoldDB" id="A0A512M562"/>
<feature type="region of interest" description="Disordered" evidence="1">
    <location>
        <begin position="119"/>
        <end position="144"/>
    </location>
</feature>
<evidence type="ECO:0000313" key="3">
    <source>
        <dbReference type="EMBL" id="GEP41870.1"/>
    </source>
</evidence>
<organism evidence="3 4">
    <name type="scientific">Brevifollis gellanilyticus</name>
    <dbReference type="NCBI Taxonomy" id="748831"/>
    <lineage>
        <taxon>Bacteria</taxon>
        <taxon>Pseudomonadati</taxon>
        <taxon>Verrucomicrobiota</taxon>
        <taxon>Verrucomicrobiia</taxon>
        <taxon>Verrucomicrobiales</taxon>
        <taxon>Verrucomicrobiaceae</taxon>
    </lineage>
</organism>
<gene>
    <name evidence="3" type="ORF">BGE01nite_11610</name>
</gene>
<keyword evidence="4" id="KW-1185">Reference proteome</keyword>